<organism evidence="2 3">
    <name type="scientific">Ceratodon purpureus</name>
    <name type="common">Fire moss</name>
    <name type="synonym">Dicranum purpureum</name>
    <dbReference type="NCBI Taxonomy" id="3225"/>
    <lineage>
        <taxon>Eukaryota</taxon>
        <taxon>Viridiplantae</taxon>
        <taxon>Streptophyta</taxon>
        <taxon>Embryophyta</taxon>
        <taxon>Bryophyta</taxon>
        <taxon>Bryophytina</taxon>
        <taxon>Bryopsida</taxon>
        <taxon>Dicranidae</taxon>
        <taxon>Pseudoditrichales</taxon>
        <taxon>Ditrichaceae</taxon>
        <taxon>Ceratodon</taxon>
    </lineage>
</organism>
<feature type="compositionally biased region" description="Polar residues" evidence="1">
    <location>
        <begin position="36"/>
        <end position="45"/>
    </location>
</feature>
<evidence type="ECO:0000313" key="3">
    <source>
        <dbReference type="Proteomes" id="UP000822688"/>
    </source>
</evidence>
<accession>A0A8T0HVW1</accession>
<proteinExistence type="predicted"/>
<feature type="region of interest" description="Disordered" evidence="1">
    <location>
        <begin position="34"/>
        <end position="126"/>
    </location>
</feature>
<protein>
    <submittedName>
        <fullName evidence="2">Uncharacterized protein</fullName>
    </submittedName>
</protein>
<dbReference type="Proteomes" id="UP000822688">
    <property type="component" value="Chromosome V"/>
</dbReference>
<reference evidence="2" key="1">
    <citation type="submission" date="2020-06" db="EMBL/GenBank/DDBJ databases">
        <title>WGS assembly of Ceratodon purpureus strain R40.</title>
        <authorList>
            <person name="Carey S.B."/>
            <person name="Jenkins J."/>
            <person name="Shu S."/>
            <person name="Lovell J.T."/>
            <person name="Sreedasyam A."/>
            <person name="Maumus F."/>
            <person name="Tiley G.P."/>
            <person name="Fernandez-Pozo N."/>
            <person name="Barry K."/>
            <person name="Chen C."/>
            <person name="Wang M."/>
            <person name="Lipzen A."/>
            <person name="Daum C."/>
            <person name="Saski C.A."/>
            <person name="Payton A.C."/>
            <person name="Mcbreen J.C."/>
            <person name="Conrad R.E."/>
            <person name="Kollar L.M."/>
            <person name="Olsson S."/>
            <person name="Huttunen S."/>
            <person name="Landis J.B."/>
            <person name="Wickett N.J."/>
            <person name="Johnson M.G."/>
            <person name="Rensing S.A."/>
            <person name="Grimwood J."/>
            <person name="Schmutz J."/>
            <person name="Mcdaniel S.F."/>
        </authorList>
    </citation>
    <scope>NUCLEOTIDE SEQUENCE</scope>
    <source>
        <strain evidence="2">R40</strain>
    </source>
</reference>
<gene>
    <name evidence="2" type="ORF">KC19_VG295000</name>
</gene>
<dbReference type="AlphaFoldDB" id="A0A8T0HVW1"/>
<name>A0A8T0HVW1_CERPU</name>
<evidence type="ECO:0000313" key="2">
    <source>
        <dbReference type="EMBL" id="KAG0574825.1"/>
    </source>
</evidence>
<keyword evidence="3" id="KW-1185">Reference proteome</keyword>
<evidence type="ECO:0000256" key="1">
    <source>
        <dbReference type="SAM" id="MobiDB-lite"/>
    </source>
</evidence>
<sequence>MAVDEGVVDIPVNLSIPKTLKSPSPMWPRTVLQVVSPKQQSSTPTKRALYNNVEDMPSPPPAKMPRLRSTTTGSGARKSADSHSKPSSTRRHSLPESSIGDRRRQKLQRLLDSPMMQVEGMSWTRQRQREFVKSRIEAYGGTP</sequence>
<comment type="caution">
    <text evidence="2">The sequence shown here is derived from an EMBL/GenBank/DDBJ whole genome shotgun (WGS) entry which is preliminary data.</text>
</comment>
<dbReference type="EMBL" id="CM026426">
    <property type="protein sequence ID" value="KAG0574825.1"/>
    <property type="molecule type" value="Genomic_DNA"/>
</dbReference>